<proteinExistence type="predicted"/>
<dbReference type="InterPro" id="IPR046676">
    <property type="entry name" value="DUF6546"/>
</dbReference>
<name>A0A8H4UR81_9HYPO</name>
<keyword evidence="3" id="KW-1185">Reference proteome</keyword>
<accession>A0A8H4UR81</accession>
<dbReference type="Proteomes" id="UP000635477">
    <property type="component" value="Unassembled WGS sequence"/>
</dbReference>
<reference evidence="2" key="1">
    <citation type="journal article" date="2020" name="BMC Genomics">
        <title>Correction to: Identification and distribution of gene clusters required for synthesis of sphingolipid metabolism inhibitors in diverse species of the filamentous fungus Fusarium.</title>
        <authorList>
            <person name="Kim H.S."/>
            <person name="Lohmar J.M."/>
            <person name="Busman M."/>
            <person name="Brown D.W."/>
            <person name="Naumann T.A."/>
            <person name="Divon H.H."/>
            <person name="Lysoe E."/>
            <person name="Uhlig S."/>
            <person name="Proctor R.H."/>
        </authorList>
    </citation>
    <scope>NUCLEOTIDE SEQUENCE</scope>
    <source>
        <strain evidence="2">NRRL 22465</strain>
    </source>
</reference>
<evidence type="ECO:0000313" key="3">
    <source>
        <dbReference type="Proteomes" id="UP000635477"/>
    </source>
</evidence>
<feature type="domain" description="DUF6546" evidence="1">
    <location>
        <begin position="103"/>
        <end position="197"/>
    </location>
</feature>
<dbReference type="AlphaFoldDB" id="A0A8H4UR81"/>
<gene>
    <name evidence="2" type="ORF">FZEAL_2140</name>
</gene>
<protein>
    <recommendedName>
        <fullName evidence="1">DUF6546 domain-containing protein</fullName>
    </recommendedName>
</protein>
<comment type="caution">
    <text evidence="2">The sequence shown here is derived from an EMBL/GenBank/DDBJ whole genome shotgun (WGS) entry which is preliminary data.</text>
</comment>
<organism evidence="2 3">
    <name type="scientific">Fusarium zealandicum</name>
    <dbReference type="NCBI Taxonomy" id="1053134"/>
    <lineage>
        <taxon>Eukaryota</taxon>
        <taxon>Fungi</taxon>
        <taxon>Dikarya</taxon>
        <taxon>Ascomycota</taxon>
        <taxon>Pezizomycotina</taxon>
        <taxon>Sordariomycetes</taxon>
        <taxon>Hypocreomycetidae</taxon>
        <taxon>Hypocreales</taxon>
        <taxon>Nectriaceae</taxon>
        <taxon>Fusarium</taxon>
        <taxon>Fusarium staphyleae species complex</taxon>
    </lineage>
</organism>
<dbReference type="EMBL" id="JABEYC010000131">
    <property type="protein sequence ID" value="KAF4982163.1"/>
    <property type="molecule type" value="Genomic_DNA"/>
</dbReference>
<evidence type="ECO:0000313" key="2">
    <source>
        <dbReference type="EMBL" id="KAF4982163.1"/>
    </source>
</evidence>
<reference evidence="2" key="2">
    <citation type="submission" date="2020-05" db="EMBL/GenBank/DDBJ databases">
        <authorList>
            <person name="Kim H.-S."/>
            <person name="Proctor R.H."/>
            <person name="Brown D.W."/>
        </authorList>
    </citation>
    <scope>NUCLEOTIDE SEQUENCE</scope>
    <source>
        <strain evidence="2">NRRL 22465</strain>
    </source>
</reference>
<evidence type="ECO:0000259" key="1">
    <source>
        <dbReference type="Pfam" id="PF20183"/>
    </source>
</evidence>
<dbReference type="Pfam" id="PF20183">
    <property type="entry name" value="DUF6546"/>
    <property type="match status" value="1"/>
</dbReference>
<dbReference type="OrthoDB" id="4802432at2759"/>
<sequence length="198" mass="23127">MVNWLIRNLVLEAVAENYSLQDEPYARIGYATFCREWYSFFVPKMSKTNFVDQNRVVDFDIMTISKRQFIRREISMSMTERRHSALAGFVKAASYLYWGKLRAAEYKQLENFSSAFLVHAEHFFANFGPDIAAPNAQPWPHLRTLALTSYWVYQPTEQQRVEDVPISAARAAELMPVLETMEIWNGTCSKTCLFQHKY</sequence>